<dbReference type="AlphaFoldDB" id="A0A679GQM9"/>
<name>A0A679GQM9_9GAMM</name>
<evidence type="ECO:0000313" key="3">
    <source>
        <dbReference type="Proteomes" id="UP000501237"/>
    </source>
</evidence>
<feature type="region of interest" description="Disordered" evidence="1">
    <location>
        <begin position="85"/>
        <end position="104"/>
    </location>
</feature>
<accession>A0A679GQM9</accession>
<dbReference type="Gene3D" id="6.20.20.10">
    <property type="match status" value="1"/>
</dbReference>
<evidence type="ECO:0000313" key="2">
    <source>
        <dbReference type="EMBL" id="BCA28354.1"/>
    </source>
</evidence>
<proteinExistence type="predicted"/>
<protein>
    <submittedName>
        <fullName evidence="2">Uncharacterized protein</fullName>
    </submittedName>
</protein>
<evidence type="ECO:0000256" key="1">
    <source>
        <dbReference type="SAM" id="MobiDB-lite"/>
    </source>
</evidence>
<dbReference type="EMBL" id="AP022642">
    <property type="protein sequence ID" value="BCA28354.1"/>
    <property type="molecule type" value="Genomic_DNA"/>
</dbReference>
<dbReference type="SUPFAM" id="SSF57938">
    <property type="entry name" value="DnaJ/Hsp40 cysteine-rich domain"/>
    <property type="match status" value="1"/>
</dbReference>
<gene>
    <name evidence="2" type="ORF">PtoMrB4_23310</name>
</gene>
<dbReference type="Proteomes" id="UP000501237">
    <property type="component" value="Chromosome"/>
</dbReference>
<dbReference type="GeneID" id="57397550"/>
<sequence>MAMIPKRHGPDRKIAVIPLGRCEICQGKGVIKGVFHDMPCAACHGAGLVHRETGEALAPEEMVKQLRLRLNRANRLLKQYDEKNYEKGGPGADYGTRSGAWVGD</sequence>
<reference evidence="2 3" key="1">
    <citation type="journal article" date="2020" name="Microbiol. Resour. Announc.">
        <title>Complete genome sequence of Pseudomonas otitidis strain MrB4, isolated from Lake Biwa in Japan.</title>
        <authorList>
            <person name="Miyazaki K."/>
            <person name="Hase E."/>
            <person name="Maruya T."/>
        </authorList>
    </citation>
    <scope>NUCLEOTIDE SEQUENCE [LARGE SCALE GENOMIC DNA]</scope>
    <source>
        <strain evidence="2 3">MrB4</strain>
    </source>
</reference>
<dbReference type="KEGG" id="poj:PtoMrB4_23310"/>
<dbReference type="RefSeq" id="WP_172433346.1">
    <property type="nucleotide sequence ID" value="NZ_AP022642.1"/>
</dbReference>
<organism evidence="2 3">
    <name type="scientific">Metapseudomonas otitidis</name>
    <dbReference type="NCBI Taxonomy" id="319939"/>
    <lineage>
        <taxon>Bacteria</taxon>
        <taxon>Pseudomonadati</taxon>
        <taxon>Pseudomonadota</taxon>
        <taxon>Gammaproteobacteria</taxon>
        <taxon>Pseudomonadales</taxon>
        <taxon>Pseudomonadaceae</taxon>
        <taxon>Metapseudomonas</taxon>
    </lineage>
</organism>
<dbReference type="InterPro" id="IPR036410">
    <property type="entry name" value="HSP_DnaJ_Cys-rich_dom_sf"/>
</dbReference>